<dbReference type="InterPro" id="IPR039586">
    <property type="entry name" value="CFAP46"/>
</dbReference>
<reference evidence="2 3" key="1">
    <citation type="journal article" date="2007" name="Science">
        <title>Sea anemone genome reveals ancestral eumetazoan gene repertoire and genomic organization.</title>
        <authorList>
            <person name="Putnam N.H."/>
            <person name="Srivastava M."/>
            <person name="Hellsten U."/>
            <person name="Dirks B."/>
            <person name="Chapman J."/>
            <person name="Salamov A."/>
            <person name="Terry A."/>
            <person name="Shapiro H."/>
            <person name="Lindquist E."/>
            <person name="Kapitonov V.V."/>
            <person name="Jurka J."/>
            <person name="Genikhovich G."/>
            <person name="Grigoriev I.V."/>
            <person name="Lucas S.M."/>
            <person name="Steele R.E."/>
            <person name="Finnerty J.R."/>
            <person name="Technau U."/>
            <person name="Martindale M.Q."/>
            <person name="Rokhsar D.S."/>
        </authorList>
    </citation>
    <scope>NUCLEOTIDE SEQUENCE [LARGE SCALE GENOMIC DNA]</scope>
    <source>
        <strain evidence="3">CH2 X CH6</strain>
    </source>
</reference>
<dbReference type="GO" id="GO:0060294">
    <property type="term" value="P:cilium movement involved in cell motility"/>
    <property type="evidence" value="ECO:0007669"/>
    <property type="project" value="InterPro"/>
</dbReference>
<name>A7RGW4_NEMVE</name>
<proteinExistence type="predicted"/>
<dbReference type="STRING" id="45351.A7RGW4"/>
<evidence type="ECO:0000313" key="3">
    <source>
        <dbReference type="Proteomes" id="UP000001593"/>
    </source>
</evidence>
<gene>
    <name evidence="2" type="ORF">NEMVEDRAFT_v1g81501</name>
</gene>
<evidence type="ECO:0000256" key="1">
    <source>
        <dbReference type="SAM" id="MobiDB-lite"/>
    </source>
</evidence>
<dbReference type="GO" id="GO:0035082">
    <property type="term" value="P:axoneme assembly"/>
    <property type="evidence" value="ECO:0007669"/>
    <property type="project" value="InterPro"/>
</dbReference>
<feature type="region of interest" description="Disordered" evidence="1">
    <location>
        <begin position="1014"/>
        <end position="1045"/>
    </location>
</feature>
<dbReference type="EMBL" id="DS469510">
    <property type="protein sequence ID" value="EDO49124.1"/>
    <property type="molecule type" value="Genomic_DNA"/>
</dbReference>
<dbReference type="AlphaFoldDB" id="A7RGW4"/>
<protein>
    <recommendedName>
        <fullName evidence="4">Cilia- and flagella-associated protein 46</fullName>
    </recommendedName>
</protein>
<dbReference type="Pfam" id="PF25439">
    <property type="entry name" value="TPR_CFAP46_N"/>
    <property type="match status" value="1"/>
</dbReference>
<dbReference type="PANTHER" id="PTHR15977">
    <property type="entry name" value="CILIA- AND FLAGELLA-ASSOCIATED PROTEIN 46"/>
    <property type="match status" value="1"/>
</dbReference>
<organism evidence="2 3">
    <name type="scientific">Nematostella vectensis</name>
    <name type="common">Starlet sea anemone</name>
    <dbReference type="NCBI Taxonomy" id="45351"/>
    <lineage>
        <taxon>Eukaryota</taxon>
        <taxon>Metazoa</taxon>
        <taxon>Cnidaria</taxon>
        <taxon>Anthozoa</taxon>
        <taxon>Hexacorallia</taxon>
        <taxon>Actiniaria</taxon>
        <taxon>Edwardsiidae</taxon>
        <taxon>Nematostella</taxon>
    </lineage>
</organism>
<dbReference type="Proteomes" id="UP000001593">
    <property type="component" value="Unassembled WGS sequence"/>
</dbReference>
<dbReference type="HOGENOM" id="CLU_000530_0_0_1"/>
<feature type="compositionally biased region" description="Acidic residues" evidence="1">
    <location>
        <begin position="1018"/>
        <end position="1029"/>
    </location>
</feature>
<keyword evidence="3" id="KW-1185">Reference proteome</keyword>
<dbReference type="PhylomeDB" id="A7RGW4"/>
<dbReference type="InParanoid" id="A7RGW4"/>
<feature type="non-terminal residue" evidence="2">
    <location>
        <position position="1"/>
    </location>
</feature>
<dbReference type="InterPro" id="IPR057466">
    <property type="entry name" value="CFAP46_TPR"/>
</dbReference>
<sequence length="1123" mass="126468">DLFVLCAEAAYKLGKLDVMEDCIQMFFLKPVPSNQFLCRAYFCQAQLHAPSSSESPEQFDKSVEFLLKAINFAKKNPRYYFLVYNASVLYWQFCRPFLKPNYRKYLAKSLHQVVKALDDIDDKDYDWRAQLMIALIECHVDAGRKEDATLVSNATLQFTKSNVPSLYTTVLGLQIRYRLIDISKVSKETKSSNELYVFYKIQRLRTLIETEDKLDVEQELGKLLKLIIKGPSAETDRSSTATSSATTTSNVFYRVPLLVDLARLCLENDCHELAAECLDSLRGPIKDLGMSLEVEFMKCELMVKSLGNKKENYSKNVVEVRIKAIQKHKQFLITAIRRGIPNIIQAGCVTMWNLCLPLLQPNLRHHVRKQLTLMAQALEDIDSLLVVLRCQCHMELAKCEEDEDQLEYALTHLQKALSLDDSGQYRDRLETSLTRLQLRATLYRTPDRPEDLAAMIIEQARASDDASTVRMKRASLVKAGEALSPDAFIHVMDSENDTKDPSGAKGPPTPLGKLAGMATQYQKAVSKAAGHLKRLGDENDQERARIWADLAKTARKQHVWDVTRVAARFCLLYDNGRWSIRGSSGRGALQFLRTQNVQLGDKPIPPEDTVKLRPKRYEDQQVNLEEQPEWVTYCNWISSLSQEAISSFQRAAEIGVELNEPWLICNSAVYLWNYTNHMLTQGRYRDIVQIYTPVLDAMKATGHDGETILLCQLCNAICQGLMQPWVPPLAVPTAPGTPSKEKPDKADKGAKGRQSGKGVKGGASKANVQGVTIDPEGTNELKQALEVIEYSLNVTSGTEPKNQVPVGVRHHLIKTWVFCKQLLNQQIGKNLGHDDESPQSQGPMCKSLCALEMLSLQGNGLPEFQQSPTLPEVSEIVVGQYRVAFCSIFLGILLLNISWNSENLDFGNVDDVLFLVLTRLRITHYCCGKDYSSDSVAAPCSIFSLCVKCPLDPSINKCLCNRFGQKAGNYELVITAARHYWNAIQPFIGEPIERELLKDPIEAVLECIAAVAGKEQEKDDEEEEEESEAPAEKKPNKGKASIEEKPAVPSAYDEELMMRAAMYGVLFQAYADKCDWEQGLRAMDQAIKDMPRTHHRLLIFKHRVITKAKLGRNVLFDMGKFKV</sequence>
<accession>A7RGW4</accession>
<feature type="compositionally biased region" description="Basic and acidic residues" evidence="1">
    <location>
        <begin position="739"/>
        <end position="750"/>
    </location>
</feature>
<evidence type="ECO:0008006" key="4">
    <source>
        <dbReference type="Google" id="ProtNLM"/>
    </source>
</evidence>
<feature type="compositionally biased region" description="Basic and acidic residues" evidence="1">
    <location>
        <begin position="1030"/>
        <end position="1045"/>
    </location>
</feature>
<dbReference type="PANTHER" id="PTHR15977:SF15">
    <property type="entry name" value="CILIA- AND FLAGELLA-ASSOCIATED PROTEIN 46"/>
    <property type="match status" value="1"/>
</dbReference>
<dbReference type="OMA" id="EIQEGWI"/>
<evidence type="ECO:0000313" key="2">
    <source>
        <dbReference type="EMBL" id="EDO49124.1"/>
    </source>
</evidence>
<dbReference type="eggNOG" id="ENOG502QS2Z">
    <property type="taxonomic scope" value="Eukaryota"/>
</dbReference>
<feature type="region of interest" description="Disordered" evidence="1">
    <location>
        <begin position="729"/>
        <end position="770"/>
    </location>
</feature>